<gene>
    <name evidence="1" type="ORF">METZ01_LOCUS116201</name>
</gene>
<name>A0A381XGR8_9ZZZZ</name>
<dbReference type="AlphaFoldDB" id="A0A381XGR8"/>
<dbReference type="EMBL" id="UINC01014949">
    <property type="protein sequence ID" value="SVA63347.1"/>
    <property type="molecule type" value="Genomic_DNA"/>
</dbReference>
<reference evidence="1" key="1">
    <citation type="submission" date="2018-05" db="EMBL/GenBank/DDBJ databases">
        <authorList>
            <person name="Lanie J.A."/>
            <person name="Ng W.-L."/>
            <person name="Kazmierczak K.M."/>
            <person name="Andrzejewski T.M."/>
            <person name="Davidsen T.M."/>
            <person name="Wayne K.J."/>
            <person name="Tettelin H."/>
            <person name="Glass J.I."/>
            <person name="Rusch D."/>
            <person name="Podicherti R."/>
            <person name="Tsui H.-C.T."/>
            <person name="Winkler M.E."/>
        </authorList>
    </citation>
    <scope>NUCLEOTIDE SEQUENCE</scope>
</reference>
<feature type="non-terminal residue" evidence="1">
    <location>
        <position position="174"/>
    </location>
</feature>
<organism evidence="1">
    <name type="scientific">marine metagenome</name>
    <dbReference type="NCBI Taxonomy" id="408172"/>
    <lineage>
        <taxon>unclassified sequences</taxon>
        <taxon>metagenomes</taxon>
        <taxon>ecological metagenomes</taxon>
    </lineage>
</organism>
<accession>A0A381XGR8</accession>
<protein>
    <submittedName>
        <fullName evidence="1">Uncharacterized protein</fullName>
    </submittedName>
</protein>
<evidence type="ECO:0000313" key="1">
    <source>
        <dbReference type="EMBL" id="SVA63347.1"/>
    </source>
</evidence>
<sequence length="174" mass="20367">MIKDKLDPCQLPLFPELSKESDIASITSLPEFDKALNNLIKISDLGAFIQLNISGLERGYSLNISEMVIPNDFLKDSSPRSTSHHLFPDKIRNQLKKYTYEVKSFFNSKNSFHTDYGYFLFRSHFTMWRHFIDEMEKTVSDYLYSICKGNQYGKYFLNTFQNGYDFLFTIADIT</sequence>
<proteinExistence type="predicted"/>